<dbReference type="AlphaFoldDB" id="A0A853AMQ1"/>
<proteinExistence type="predicted"/>
<dbReference type="RefSeq" id="WP_179720114.1">
    <property type="nucleotide sequence ID" value="NZ_BAABFH010000001.1"/>
</dbReference>
<accession>A0A853AMQ1</accession>
<organism evidence="1 2">
    <name type="scientific">Saccharopolyspora hordei</name>
    <dbReference type="NCBI Taxonomy" id="1838"/>
    <lineage>
        <taxon>Bacteria</taxon>
        <taxon>Bacillati</taxon>
        <taxon>Actinomycetota</taxon>
        <taxon>Actinomycetes</taxon>
        <taxon>Pseudonocardiales</taxon>
        <taxon>Pseudonocardiaceae</taxon>
        <taxon>Saccharopolyspora</taxon>
    </lineage>
</organism>
<protein>
    <submittedName>
        <fullName evidence="1">Uncharacterized protein</fullName>
    </submittedName>
</protein>
<keyword evidence="2" id="KW-1185">Reference proteome</keyword>
<evidence type="ECO:0000313" key="1">
    <source>
        <dbReference type="EMBL" id="NYI83553.1"/>
    </source>
</evidence>
<reference evidence="1 2" key="1">
    <citation type="submission" date="2020-07" db="EMBL/GenBank/DDBJ databases">
        <title>Sequencing the genomes of 1000 actinobacteria strains.</title>
        <authorList>
            <person name="Klenk H.-P."/>
        </authorList>
    </citation>
    <scope>NUCLEOTIDE SEQUENCE [LARGE SCALE GENOMIC DNA]</scope>
    <source>
        <strain evidence="1 2">DSM 44065</strain>
    </source>
</reference>
<sequence length="101" mass="11097">MSSPHHEPDGGFGERGPMFWLPPGGFSNGLEATNWAELADLGEGQLADVLFTLADAGIAGYVAHPTGGRTTKYRLWVDTLQYRRAEDVLMDVFRAHDHRNG</sequence>
<evidence type="ECO:0000313" key="2">
    <source>
        <dbReference type="Proteomes" id="UP000587002"/>
    </source>
</evidence>
<gene>
    <name evidence="1" type="ORF">HNR68_002183</name>
</gene>
<dbReference type="Proteomes" id="UP000587002">
    <property type="component" value="Unassembled WGS sequence"/>
</dbReference>
<comment type="caution">
    <text evidence="1">The sequence shown here is derived from an EMBL/GenBank/DDBJ whole genome shotgun (WGS) entry which is preliminary data.</text>
</comment>
<dbReference type="EMBL" id="JACCFJ010000001">
    <property type="protein sequence ID" value="NYI83553.1"/>
    <property type="molecule type" value="Genomic_DNA"/>
</dbReference>
<name>A0A853AMQ1_9PSEU</name>